<dbReference type="InterPro" id="IPR011990">
    <property type="entry name" value="TPR-like_helical_dom_sf"/>
</dbReference>
<protein>
    <submittedName>
        <fullName evidence="2">Uncharacterized protein</fullName>
    </submittedName>
</protein>
<keyword evidence="1" id="KW-0802">TPR repeat</keyword>
<sequence>MLGSDGWARWSRWLWLWGLIGGLACTPERAAIPYQAAAPSARVLQTLAYPPFWRDPATAARYRRQGLAYRAAQQYDRAIATLQIATALDPDAVAGWVILGWTQHLAGDTRGAIATLQTALARIPEHVPALNALGIVYLVQGDLSAAVNTHQRAIALQPDNEVAHYNLSLAYDRLNRPQAAIQHAQTATQLAPDNPHHWLALALAQIAATQPAAAREAYQKAIRQDSRYRQADFLAHLSQAGFSTPQIDRINHLRTAIVD</sequence>
<dbReference type="InterPro" id="IPR019734">
    <property type="entry name" value="TPR_rpt"/>
</dbReference>
<feature type="repeat" description="TPR" evidence="1">
    <location>
        <begin position="59"/>
        <end position="92"/>
    </location>
</feature>
<dbReference type="SUPFAM" id="SSF48452">
    <property type="entry name" value="TPR-like"/>
    <property type="match status" value="1"/>
</dbReference>
<dbReference type="KEGG" id="hhg:XM38_018630"/>
<dbReference type="PANTHER" id="PTHR12558:SF13">
    <property type="entry name" value="CELL DIVISION CYCLE PROTEIN 27 HOMOLOG"/>
    <property type="match status" value="1"/>
</dbReference>
<dbReference type="SMART" id="SM00028">
    <property type="entry name" value="TPR"/>
    <property type="match status" value="5"/>
</dbReference>
<feature type="repeat" description="TPR" evidence="1">
    <location>
        <begin position="161"/>
        <end position="194"/>
    </location>
</feature>
<feature type="repeat" description="TPR" evidence="1">
    <location>
        <begin position="127"/>
        <end position="160"/>
    </location>
</feature>
<name>A0A1Z3HKU8_9CYAN</name>
<organism evidence="2 3">
    <name type="scientific">Halomicronema hongdechloris C2206</name>
    <dbReference type="NCBI Taxonomy" id="1641165"/>
    <lineage>
        <taxon>Bacteria</taxon>
        <taxon>Bacillati</taxon>
        <taxon>Cyanobacteriota</taxon>
        <taxon>Cyanophyceae</taxon>
        <taxon>Nodosilineales</taxon>
        <taxon>Nodosilineaceae</taxon>
        <taxon>Halomicronema</taxon>
    </lineage>
</organism>
<dbReference type="Proteomes" id="UP000191901">
    <property type="component" value="Chromosome"/>
</dbReference>
<evidence type="ECO:0000313" key="3">
    <source>
        <dbReference type="Proteomes" id="UP000191901"/>
    </source>
</evidence>
<evidence type="ECO:0000313" key="2">
    <source>
        <dbReference type="EMBL" id="ASC70915.1"/>
    </source>
</evidence>
<dbReference type="RefSeq" id="WP_225889248.1">
    <property type="nucleotide sequence ID" value="NZ_CP021983.2"/>
</dbReference>
<dbReference type="PROSITE" id="PS50005">
    <property type="entry name" value="TPR"/>
    <property type="match status" value="3"/>
</dbReference>
<evidence type="ECO:0000256" key="1">
    <source>
        <dbReference type="PROSITE-ProRule" id="PRU00339"/>
    </source>
</evidence>
<dbReference type="Pfam" id="PF13432">
    <property type="entry name" value="TPR_16"/>
    <property type="match status" value="3"/>
</dbReference>
<dbReference type="AlphaFoldDB" id="A0A1Z3HKU8"/>
<proteinExistence type="predicted"/>
<accession>A0A1Z3HKU8</accession>
<dbReference type="Gene3D" id="1.25.40.10">
    <property type="entry name" value="Tetratricopeptide repeat domain"/>
    <property type="match status" value="1"/>
</dbReference>
<dbReference type="EMBL" id="CP021983">
    <property type="protein sequence ID" value="ASC70915.1"/>
    <property type="molecule type" value="Genomic_DNA"/>
</dbReference>
<gene>
    <name evidence="2" type="ORF">XM38_018630</name>
</gene>
<keyword evidence="3" id="KW-1185">Reference proteome</keyword>
<dbReference type="PANTHER" id="PTHR12558">
    <property type="entry name" value="CELL DIVISION CYCLE 16,23,27"/>
    <property type="match status" value="1"/>
</dbReference>
<reference evidence="2 3" key="1">
    <citation type="journal article" date="2016" name="Biochim. Biophys. Acta">
        <title>Characterization of red-shifted phycobilisomes isolated from the chlorophyll f-containing cyanobacterium Halomicronema hongdechloris.</title>
        <authorList>
            <person name="Li Y."/>
            <person name="Lin Y."/>
            <person name="Garvey C.J."/>
            <person name="Birch D."/>
            <person name="Corkery R.W."/>
            <person name="Loughlin P.C."/>
            <person name="Scheer H."/>
            <person name="Willows R.D."/>
            <person name="Chen M."/>
        </authorList>
    </citation>
    <scope>NUCLEOTIDE SEQUENCE [LARGE SCALE GENOMIC DNA]</scope>
    <source>
        <strain evidence="2 3">C2206</strain>
    </source>
</reference>